<sequence>MNTPLRRVGLAMLAMLVLLLGNITYIQLFDADSYRADSRNQRVLYDEYSRQRGQIIANGDGRELLAKVTPTNDRLKFQRQYPMGPAFAPVTGFYSTRYGSRGLERAEDEILNGSDDRLFVRRLSDLITGRDPRGGNIQTTIIPQVQQAAYDAMTAKGYTGAVVALKPQTGEILALVSTPSYDPNPLASHDKDVQEQAWNKIRDENNPAKPVLDRAIQEYYPPGSTFKLVVAAAALADGKDPNYMLTADASITLPGTSTDLENFAHSHCGPDAGASQVTMATALQFSCNTAFATLADQVGKQKLEDQAAKFGIGQTDLQIPFGVVTSTVGKLPDRASLFQSGIGQRDVLLTPLQDAMIAAAIANNGVVMQPQLVEKVLAPDLQVISDFRSNELSRAMTGSNAQALRDMMKLSEDHTKGDGKVQGLVIASKTGTAEHGSDPKNTPPHAWYVAFAPADNPQIAVAVVVENGGDRGLAATGSSVAAGVGRAAINALPGLGGR</sequence>
<dbReference type="Pfam" id="PF00905">
    <property type="entry name" value="Transpeptidase"/>
    <property type="match status" value="1"/>
</dbReference>
<feature type="domain" description="Penicillin-binding protein transpeptidase" evidence="1">
    <location>
        <begin position="160"/>
        <end position="486"/>
    </location>
</feature>
<accession>A0A4R2JW11</accession>
<evidence type="ECO:0000259" key="1">
    <source>
        <dbReference type="Pfam" id="PF00905"/>
    </source>
</evidence>
<keyword evidence="4" id="KW-1185">Reference proteome</keyword>
<protein>
    <submittedName>
        <fullName evidence="3">Peptidoglycan glycosyltransferase</fullName>
    </submittedName>
</protein>
<dbReference type="InterPro" id="IPR012338">
    <property type="entry name" value="Beta-lactam/transpept-like"/>
</dbReference>
<dbReference type="Gene3D" id="3.90.1310.10">
    <property type="entry name" value="Penicillin-binding protein 2a (Domain 2)"/>
    <property type="match status" value="1"/>
</dbReference>
<dbReference type="PANTHER" id="PTHR30627">
    <property type="entry name" value="PEPTIDOGLYCAN D,D-TRANSPEPTIDASE"/>
    <property type="match status" value="1"/>
</dbReference>
<dbReference type="RefSeq" id="WP_132110505.1">
    <property type="nucleotide sequence ID" value="NZ_SLWS01000001.1"/>
</dbReference>
<dbReference type="EMBL" id="SLWS01000001">
    <property type="protein sequence ID" value="TCO64633.1"/>
    <property type="molecule type" value="Genomic_DNA"/>
</dbReference>
<dbReference type="GO" id="GO:0071555">
    <property type="term" value="P:cell wall organization"/>
    <property type="evidence" value="ECO:0007669"/>
    <property type="project" value="TreeGrafter"/>
</dbReference>
<dbReference type="InterPro" id="IPR036138">
    <property type="entry name" value="PBP_dimer_sf"/>
</dbReference>
<dbReference type="GO" id="GO:0071972">
    <property type="term" value="F:peptidoglycan L,D-transpeptidase activity"/>
    <property type="evidence" value="ECO:0007669"/>
    <property type="project" value="TreeGrafter"/>
</dbReference>
<dbReference type="SUPFAM" id="SSF56601">
    <property type="entry name" value="beta-lactamase/transpeptidase-like"/>
    <property type="match status" value="1"/>
</dbReference>
<comment type="caution">
    <text evidence="3">The sequence shown here is derived from an EMBL/GenBank/DDBJ whole genome shotgun (WGS) entry which is preliminary data.</text>
</comment>
<dbReference type="InterPro" id="IPR050515">
    <property type="entry name" value="Beta-lactam/transpept"/>
</dbReference>
<dbReference type="InterPro" id="IPR001460">
    <property type="entry name" value="PCN-bd_Tpept"/>
</dbReference>
<dbReference type="InterPro" id="IPR054120">
    <property type="entry name" value="PBPA_dimer"/>
</dbReference>
<organism evidence="3 4">
    <name type="scientific">Actinocrispum wychmicini</name>
    <dbReference type="NCBI Taxonomy" id="1213861"/>
    <lineage>
        <taxon>Bacteria</taxon>
        <taxon>Bacillati</taxon>
        <taxon>Actinomycetota</taxon>
        <taxon>Actinomycetes</taxon>
        <taxon>Pseudonocardiales</taxon>
        <taxon>Pseudonocardiaceae</taxon>
        <taxon>Actinocrispum</taxon>
    </lineage>
</organism>
<gene>
    <name evidence="3" type="ORF">EV192_101413</name>
</gene>
<reference evidence="3 4" key="1">
    <citation type="submission" date="2019-03" db="EMBL/GenBank/DDBJ databases">
        <title>Genomic Encyclopedia of Type Strains, Phase IV (KMG-IV): sequencing the most valuable type-strain genomes for metagenomic binning, comparative biology and taxonomic classification.</title>
        <authorList>
            <person name="Goeker M."/>
        </authorList>
    </citation>
    <scope>NUCLEOTIDE SEQUENCE [LARGE SCALE GENOMIC DNA]</scope>
    <source>
        <strain evidence="3 4">DSM 45934</strain>
    </source>
</reference>
<dbReference type="GO" id="GO:0008658">
    <property type="term" value="F:penicillin binding"/>
    <property type="evidence" value="ECO:0007669"/>
    <property type="project" value="InterPro"/>
</dbReference>
<dbReference type="Proteomes" id="UP000295680">
    <property type="component" value="Unassembled WGS sequence"/>
</dbReference>
<dbReference type="OrthoDB" id="9766847at2"/>
<keyword evidence="3" id="KW-0808">Transferase</keyword>
<dbReference type="SUPFAM" id="SSF56519">
    <property type="entry name" value="Penicillin binding protein dimerisation domain"/>
    <property type="match status" value="1"/>
</dbReference>
<proteinExistence type="predicted"/>
<dbReference type="Pfam" id="PF21922">
    <property type="entry name" value="PBP_dimer_2"/>
    <property type="match status" value="1"/>
</dbReference>
<dbReference type="Gene3D" id="3.40.710.10">
    <property type="entry name" value="DD-peptidase/beta-lactamase superfamily"/>
    <property type="match status" value="1"/>
</dbReference>
<dbReference type="PANTHER" id="PTHR30627:SF24">
    <property type="entry name" value="PENICILLIN-BINDING PROTEIN 4B"/>
    <property type="match status" value="1"/>
</dbReference>
<dbReference type="AlphaFoldDB" id="A0A4R2JW11"/>
<dbReference type="GO" id="GO:0016740">
    <property type="term" value="F:transferase activity"/>
    <property type="evidence" value="ECO:0007669"/>
    <property type="project" value="UniProtKB-KW"/>
</dbReference>
<feature type="domain" description="Penicillin binding protein A dimerisation" evidence="2">
    <location>
        <begin position="52"/>
        <end position="137"/>
    </location>
</feature>
<dbReference type="GO" id="GO:0005886">
    <property type="term" value="C:plasma membrane"/>
    <property type="evidence" value="ECO:0007669"/>
    <property type="project" value="TreeGrafter"/>
</dbReference>
<evidence type="ECO:0000313" key="3">
    <source>
        <dbReference type="EMBL" id="TCO64633.1"/>
    </source>
</evidence>
<evidence type="ECO:0000313" key="4">
    <source>
        <dbReference type="Proteomes" id="UP000295680"/>
    </source>
</evidence>
<evidence type="ECO:0000259" key="2">
    <source>
        <dbReference type="Pfam" id="PF21922"/>
    </source>
</evidence>
<name>A0A4R2JW11_9PSEU</name>